<evidence type="ECO:0000313" key="1">
    <source>
        <dbReference type="EMBL" id="AEA06926.1"/>
    </source>
</evidence>
<protein>
    <submittedName>
        <fullName evidence="1">Uncharacterized protein</fullName>
    </submittedName>
</protein>
<sequence>MDRFIDTRDLVSFCVSFPVFDEAKLVKLYSVGVTATTYRMGTKIMKYQELPDRSKHGKVEMFDGKTEEKEVECVFEKGKLHGKYVLFSFGYDLSEFDFENGVIQRATFTNSSLSIVWYIRSHTYKKGRILESDSRDTTKRYIRTKDGRTLRVKKVFSNEGVFIEECFASNSSKKYLNVPFFEIKKQVFGKKGIVNQRTFTKE</sequence>
<dbReference type="GeneID" id="10399658"/>
<dbReference type="RefSeq" id="YP_004347038.1">
    <property type="nucleotide sequence ID" value="NC_015326.1"/>
</dbReference>
<accession>F2WL03</accession>
<reference evidence="1 2" key="1">
    <citation type="journal article" date="2011" name="Environ. Microbiol.">
        <title>Lausannevirus, a giant amoebal virus encoding histone doublets.</title>
        <authorList>
            <person name="Thomas V."/>
            <person name="Bertelli C."/>
            <person name="Collyn F."/>
            <person name="Casson N."/>
            <person name="Telenti A."/>
            <person name="Goesmann A."/>
            <person name="Croxatto A."/>
            <person name="Greub G."/>
        </authorList>
    </citation>
    <scope>NUCLEOTIDE SEQUENCE [LARGE SCALE GENOMIC DNA]</scope>
    <source>
        <strain evidence="1">7715</strain>
    </source>
</reference>
<name>F2WL03_9VIRU</name>
<organism evidence="1 2">
    <name type="scientific">Lausannevirus</name>
    <dbReference type="NCBI Taxonomy" id="999883"/>
    <lineage>
        <taxon>Viruses</taxon>
        <taxon>Varidnaviria</taxon>
        <taxon>Bamfordvirae</taxon>
        <taxon>Nucleocytoviricota</taxon>
        <taxon>Megaviricetes</taxon>
        <taxon>Pimascovirales</taxon>
        <taxon>Pimascovirales incertae sedis</taxon>
        <taxon>Marseilleviridae</taxon>
        <taxon>Losannavirus</taxon>
        <taxon>Losannavirus lausannense</taxon>
    </lineage>
</organism>
<dbReference type="EMBL" id="HQ113105">
    <property type="protein sequence ID" value="AEA06926.1"/>
    <property type="molecule type" value="Genomic_DNA"/>
</dbReference>
<evidence type="ECO:0000313" key="2">
    <source>
        <dbReference type="Proteomes" id="UP000203366"/>
    </source>
</evidence>
<keyword evidence="2" id="KW-1185">Reference proteome</keyword>
<dbReference type="Proteomes" id="UP000203366">
    <property type="component" value="Segment"/>
</dbReference>
<gene>
    <name evidence="1" type="ORF">LAU_0072</name>
</gene>
<proteinExistence type="predicted"/>
<dbReference type="OrthoDB" id="40543at10239"/>
<dbReference type="KEGG" id="vg:10399658"/>